<sequence length="651" mass="72464">MPRDVSLAVLFAAIALVAIVLVSIGIEPPSLNAYIDPPLSHQGTERSLRAELSINESSEENRLVTTGKSVRAGTKNEERNFFLFEWACKVWLWLKSLFNSRPLNALPQSTATKTVSTEKVIEQMSNVKGPMSQNRPRPLPIEFKIEVPILEDTATSKYVAIENSLVMTPRDTNALVSSRDETPNGLPNIVVDPSSTTKGTTHEITAPSADSELVAPALKKTAANDAATMTSTTKNMLPDSGILTSTAGSEKLKKLLTDNEHSITSEKAVMSEFESANDPQPLHADSTLPSYRFQTFQPKSASTTDKKRPISMASTQSQLISAPDVTEVGAVSNKPLPKSAPHESEIPAIVQVPTHVEVQEDILLDEAFVQLQTIPGKENLEKWLPQFIHFCLQKSDNGQYWVTKNLLTLEGEDKMRLADYLAFGLQEQDTFKQMNALKVYRYFLNYAYKEKLTLEVFQSFLMGSNGKINGYFTSAVTRYQDFIKHLKPPQTVKTVVMIDVPKMRKVLGVPVGLDLQLYRSPDALIPNLINIYRSTDAVVAVKEWLPEYFAACQELNFQLDRIVEALFTSDKVNNGQLADYLRLGFQTDRGEIDFVIAYRLLSGLVRYALRTKLSVENFQALLKGTNGQLDIIFDRAVKSYILDLSMAQSAI</sequence>
<feature type="region of interest" description="Disordered" evidence="1">
    <location>
        <begin position="297"/>
        <end position="319"/>
    </location>
</feature>
<keyword evidence="3" id="KW-1185">Reference proteome</keyword>
<evidence type="ECO:0000256" key="1">
    <source>
        <dbReference type="SAM" id="MobiDB-lite"/>
    </source>
</evidence>
<proteinExistence type="predicted"/>
<dbReference type="GeneID" id="36397237"/>
<feature type="region of interest" description="Disordered" evidence="1">
    <location>
        <begin position="176"/>
        <end position="202"/>
    </location>
</feature>
<reference evidence="3" key="1">
    <citation type="submission" date="2014-09" db="EMBL/GenBank/DDBJ databases">
        <authorList>
            <person name="Sharma Rahul"/>
            <person name="Thines Marco"/>
        </authorList>
    </citation>
    <scope>NUCLEOTIDE SEQUENCE [LARGE SCALE GENOMIC DNA]</scope>
</reference>
<protein>
    <submittedName>
        <fullName evidence="2">RxLR-like protein</fullName>
    </submittedName>
</protein>
<dbReference type="Proteomes" id="UP000054928">
    <property type="component" value="Unassembled WGS sequence"/>
</dbReference>
<dbReference type="EMBL" id="CCYD01000178">
    <property type="protein sequence ID" value="CEG36272.1"/>
    <property type="molecule type" value="Genomic_DNA"/>
</dbReference>
<dbReference type="RefSeq" id="XP_024572641.1">
    <property type="nucleotide sequence ID" value="XM_024718967.1"/>
</dbReference>
<dbReference type="AlphaFoldDB" id="A0A0P1A7L8"/>
<name>A0A0P1A7L8_PLAHL</name>
<feature type="compositionally biased region" description="Polar residues" evidence="1">
    <location>
        <begin position="193"/>
        <end position="202"/>
    </location>
</feature>
<evidence type="ECO:0000313" key="3">
    <source>
        <dbReference type="Proteomes" id="UP000054928"/>
    </source>
</evidence>
<organism evidence="2 3">
    <name type="scientific">Plasmopara halstedii</name>
    <name type="common">Downy mildew of sunflower</name>
    <dbReference type="NCBI Taxonomy" id="4781"/>
    <lineage>
        <taxon>Eukaryota</taxon>
        <taxon>Sar</taxon>
        <taxon>Stramenopiles</taxon>
        <taxon>Oomycota</taxon>
        <taxon>Peronosporomycetes</taxon>
        <taxon>Peronosporales</taxon>
        <taxon>Peronosporaceae</taxon>
        <taxon>Plasmopara</taxon>
    </lineage>
</organism>
<accession>A0A0P1A7L8</accession>
<evidence type="ECO:0000313" key="2">
    <source>
        <dbReference type="EMBL" id="CEG36272.1"/>
    </source>
</evidence>